<sequence length="612" mass="66858">MRRVLAVAALFALATAPTAAAAPDAAAAPATDLRVEPYLQNPSGDGMTVTWFSTSATPGELTVRGPGLGRGQVHRTTPQRQPALDYTEAERQQQIAGLPQGSWLHPGRNHKHAVDVTGLRPDTRYVYTVRQGGEVFTDVFQTAPSVDGWRRIRFVAMADAETEPLGRVNRREWAPGSLAPGSRPRPSAESSDASPWAASFGTTTLSQVPVLRYALTEDEGYRRNLDVVESRRPDFVMMPGDLVQGGGYQPGWDEFFRQNAGELGNVLSSRPIVPAIGNWENFGALNGGYGTPADRSPVVRARAKYHAYFDPPANDTPAHAGNYHRIDYGPVTLITLDSSNGEPDERRTDVPADQRATGREYRGPGTDTQDNVTRAEYEAAGGTDLADLNPGSPQWQWAERELADARAAGQIVFVQFHHAPFSSGEHGLPMYHALSSGQGGTPMRQYHELFERHGVTAVLSGHSEMFERSFVDTDGDGVGVHYYDVGVAGDGLRGERRNGPSLHDPLLRYNPYRQWTADQDEPEVWQDVDGVRQLVAGGKHYGHLEVDVERLAPHRGRGNGPAKGGAVAKVTFRPVHVFPVLDADYELVRAERRVYDDQVVVHLDADGRVVTG</sequence>
<dbReference type="PANTHER" id="PTHR22953:SF153">
    <property type="entry name" value="PURPLE ACID PHOSPHATASE"/>
    <property type="match status" value="1"/>
</dbReference>
<dbReference type="RefSeq" id="WP_130648442.1">
    <property type="nucleotide sequence ID" value="NZ_BMHA01000001.1"/>
</dbReference>
<evidence type="ECO:0000256" key="3">
    <source>
        <dbReference type="SAM" id="SignalP"/>
    </source>
</evidence>
<evidence type="ECO:0000259" key="5">
    <source>
        <dbReference type="Pfam" id="PF16656"/>
    </source>
</evidence>
<evidence type="ECO:0000313" key="7">
    <source>
        <dbReference type="Proteomes" id="UP000650511"/>
    </source>
</evidence>
<dbReference type="InterPro" id="IPR039331">
    <property type="entry name" value="PAPs-like"/>
</dbReference>
<keyword evidence="1 3" id="KW-0732">Signal</keyword>
<feature type="region of interest" description="Disordered" evidence="2">
    <location>
        <begin position="337"/>
        <end position="370"/>
    </location>
</feature>
<protein>
    <recommendedName>
        <fullName evidence="8">Calcineurin-like phosphoesterase</fullName>
    </recommendedName>
</protein>
<dbReference type="Gene3D" id="2.60.40.380">
    <property type="entry name" value="Purple acid phosphatase-like, N-terminal"/>
    <property type="match status" value="1"/>
</dbReference>
<dbReference type="Proteomes" id="UP000650511">
    <property type="component" value="Unassembled WGS sequence"/>
</dbReference>
<name>A0A8J3A5U5_9ACTN</name>
<dbReference type="Gene3D" id="3.60.21.10">
    <property type="match status" value="1"/>
</dbReference>
<dbReference type="Pfam" id="PF00149">
    <property type="entry name" value="Metallophos"/>
    <property type="match status" value="1"/>
</dbReference>
<dbReference type="SUPFAM" id="SSF56300">
    <property type="entry name" value="Metallo-dependent phosphatases"/>
    <property type="match status" value="1"/>
</dbReference>
<dbReference type="SUPFAM" id="SSF49363">
    <property type="entry name" value="Purple acid phosphatase, N-terminal domain"/>
    <property type="match status" value="1"/>
</dbReference>
<reference evidence="6" key="1">
    <citation type="journal article" date="2014" name="Int. J. Syst. Evol. Microbiol.">
        <title>Complete genome sequence of Corynebacterium casei LMG S-19264T (=DSM 44701T), isolated from a smear-ripened cheese.</title>
        <authorList>
            <consortium name="US DOE Joint Genome Institute (JGI-PGF)"/>
            <person name="Walter F."/>
            <person name="Albersmeier A."/>
            <person name="Kalinowski J."/>
            <person name="Ruckert C."/>
        </authorList>
    </citation>
    <scope>NUCLEOTIDE SEQUENCE</scope>
    <source>
        <strain evidence="6">CGMCC 1.14988</strain>
    </source>
</reference>
<dbReference type="InterPro" id="IPR008963">
    <property type="entry name" value="Purple_acid_Pase-like_N"/>
</dbReference>
<feature type="signal peptide" evidence="3">
    <location>
        <begin position="1"/>
        <end position="21"/>
    </location>
</feature>
<dbReference type="Pfam" id="PF16656">
    <property type="entry name" value="Pur_ac_phosph_N"/>
    <property type="match status" value="1"/>
</dbReference>
<dbReference type="InterPro" id="IPR029052">
    <property type="entry name" value="Metallo-depent_PP-like"/>
</dbReference>
<evidence type="ECO:0000313" key="6">
    <source>
        <dbReference type="EMBL" id="GGI03485.1"/>
    </source>
</evidence>
<evidence type="ECO:0000259" key="4">
    <source>
        <dbReference type="Pfam" id="PF00149"/>
    </source>
</evidence>
<feature type="compositionally biased region" description="Basic and acidic residues" evidence="2">
    <location>
        <begin position="343"/>
        <end position="362"/>
    </location>
</feature>
<dbReference type="InterPro" id="IPR015914">
    <property type="entry name" value="PAPs_N"/>
</dbReference>
<organism evidence="6 7">
    <name type="scientific">Egicoccus halophilus</name>
    <dbReference type="NCBI Taxonomy" id="1670830"/>
    <lineage>
        <taxon>Bacteria</taxon>
        <taxon>Bacillati</taxon>
        <taxon>Actinomycetota</taxon>
        <taxon>Nitriliruptoria</taxon>
        <taxon>Egicoccales</taxon>
        <taxon>Egicoccaceae</taxon>
        <taxon>Egicoccus</taxon>
    </lineage>
</organism>
<dbReference type="OrthoDB" id="9804511at2"/>
<evidence type="ECO:0008006" key="8">
    <source>
        <dbReference type="Google" id="ProtNLM"/>
    </source>
</evidence>
<comment type="caution">
    <text evidence="6">The sequence shown here is derived from an EMBL/GenBank/DDBJ whole genome shotgun (WGS) entry which is preliminary data.</text>
</comment>
<keyword evidence="7" id="KW-1185">Reference proteome</keyword>
<feature type="region of interest" description="Disordered" evidence="2">
    <location>
        <begin position="171"/>
        <end position="195"/>
    </location>
</feature>
<dbReference type="PANTHER" id="PTHR22953">
    <property type="entry name" value="ACID PHOSPHATASE RELATED"/>
    <property type="match status" value="1"/>
</dbReference>
<dbReference type="AlphaFoldDB" id="A0A8J3A5U5"/>
<accession>A0A8J3A5U5</accession>
<gene>
    <name evidence="6" type="ORF">GCM10011354_04280</name>
</gene>
<evidence type="ECO:0000256" key="1">
    <source>
        <dbReference type="ARBA" id="ARBA00022729"/>
    </source>
</evidence>
<feature type="domain" description="Calcineurin-like phosphoesterase" evidence="4">
    <location>
        <begin position="225"/>
        <end position="463"/>
    </location>
</feature>
<dbReference type="EMBL" id="BMHA01000001">
    <property type="protein sequence ID" value="GGI03485.1"/>
    <property type="molecule type" value="Genomic_DNA"/>
</dbReference>
<evidence type="ECO:0000256" key="2">
    <source>
        <dbReference type="SAM" id="MobiDB-lite"/>
    </source>
</evidence>
<reference evidence="6" key="2">
    <citation type="submission" date="2020-09" db="EMBL/GenBank/DDBJ databases">
        <authorList>
            <person name="Sun Q."/>
            <person name="Zhou Y."/>
        </authorList>
    </citation>
    <scope>NUCLEOTIDE SEQUENCE</scope>
    <source>
        <strain evidence="6">CGMCC 1.14988</strain>
    </source>
</reference>
<dbReference type="GO" id="GO:0046872">
    <property type="term" value="F:metal ion binding"/>
    <property type="evidence" value="ECO:0007669"/>
    <property type="project" value="InterPro"/>
</dbReference>
<dbReference type="InterPro" id="IPR004843">
    <property type="entry name" value="Calcineurin-like_PHP"/>
</dbReference>
<proteinExistence type="predicted"/>
<feature type="domain" description="Purple acid phosphatase N-terminal" evidence="5">
    <location>
        <begin position="38"/>
        <end position="141"/>
    </location>
</feature>
<dbReference type="GO" id="GO:0003993">
    <property type="term" value="F:acid phosphatase activity"/>
    <property type="evidence" value="ECO:0007669"/>
    <property type="project" value="InterPro"/>
</dbReference>
<feature type="chain" id="PRO_5035257798" description="Calcineurin-like phosphoesterase" evidence="3">
    <location>
        <begin position="22"/>
        <end position="612"/>
    </location>
</feature>